<evidence type="ECO:0000313" key="3">
    <source>
        <dbReference type="Ensembl" id="ENSSRHP00000052720.1"/>
    </source>
</evidence>
<organism evidence="3 4">
    <name type="scientific">Sinocyclocheilus rhinocerous</name>
    <dbReference type="NCBI Taxonomy" id="307959"/>
    <lineage>
        <taxon>Eukaryota</taxon>
        <taxon>Metazoa</taxon>
        <taxon>Chordata</taxon>
        <taxon>Craniata</taxon>
        <taxon>Vertebrata</taxon>
        <taxon>Euteleostomi</taxon>
        <taxon>Actinopterygii</taxon>
        <taxon>Neopterygii</taxon>
        <taxon>Teleostei</taxon>
        <taxon>Ostariophysi</taxon>
        <taxon>Cypriniformes</taxon>
        <taxon>Cyprinidae</taxon>
        <taxon>Cyprininae</taxon>
        <taxon>Sinocyclocheilus</taxon>
    </lineage>
</organism>
<dbReference type="InterPro" id="IPR036179">
    <property type="entry name" value="Ig-like_dom_sf"/>
</dbReference>
<dbReference type="InterPro" id="IPR013783">
    <property type="entry name" value="Ig-like_fold"/>
</dbReference>
<protein>
    <submittedName>
        <fullName evidence="3">Immunoglobulin heavy constant zeta</fullName>
    </submittedName>
</protein>
<dbReference type="PANTHER" id="PTHR23411">
    <property type="entry name" value="TAPASIN"/>
    <property type="match status" value="1"/>
</dbReference>
<proteinExistence type="predicted"/>
<dbReference type="Proteomes" id="UP000472270">
    <property type="component" value="Unassembled WGS sequence"/>
</dbReference>
<dbReference type="AlphaFoldDB" id="A0A673JLK6"/>
<dbReference type="InterPro" id="IPR003006">
    <property type="entry name" value="Ig/MHC_CS"/>
</dbReference>
<name>A0A673JLK6_9TELE</name>
<evidence type="ECO:0000256" key="1">
    <source>
        <dbReference type="ARBA" id="ARBA00023319"/>
    </source>
</evidence>
<dbReference type="SUPFAM" id="SSF48726">
    <property type="entry name" value="Immunoglobulin"/>
    <property type="match status" value="3"/>
</dbReference>
<dbReference type="InterPro" id="IPR003597">
    <property type="entry name" value="Ig_C1-set"/>
</dbReference>
<keyword evidence="4" id="KW-1185">Reference proteome</keyword>
<evidence type="ECO:0000313" key="4">
    <source>
        <dbReference type="Proteomes" id="UP000472270"/>
    </source>
</evidence>
<feature type="domain" description="Ig-like" evidence="2">
    <location>
        <begin position="1"/>
        <end position="78"/>
    </location>
</feature>
<reference evidence="3" key="2">
    <citation type="submission" date="2025-09" db="UniProtKB">
        <authorList>
            <consortium name="Ensembl"/>
        </authorList>
    </citation>
    <scope>IDENTIFICATION</scope>
</reference>
<accession>A0A673JLK6</accession>
<feature type="domain" description="Ig-like" evidence="2">
    <location>
        <begin position="192"/>
        <end position="285"/>
    </location>
</feature>
<dbReference type="InterPro" id="IPR050380">
    <property type="entry name" value="Immune_Resp_Modulators"/>
</dbReference>
<dbReference type="InterPro" id="IPR007110">
    <property type="entry name" value="Ig-like_dom"/>
</dbReference>
<dbReference type="Ensembl" id="ENSSRHT00000054200.1">
    <property type="protein sequence ID" value="ENSSRHP00000052720.1"/>
    <property type="gene ID" value="ENSSRHG00000026550.1"/>
</dbReference>
<reference evidence="3" key="1">
    <citation type="submission" date="2025-08" db="UniProtKB">
        <authorList>
            <consortium name="Ensembl"/>
        </authorList>
    </citation>
    <scope>IDENTIFICATION</scope>
</reference>
<dbReference type="PROSITE" id="PS50835">
    <property type="entry name" value="IG_LIKE"/>
    <property type="match status" value="2"/>
</dbReference>
<dbReference type="Gene3D" id="2.60.40.10">
    <property type="entry name" value="Immunoglobulins"/>
    <property type="match status" value="2"/>
</dbReference>
<dbReference type="Pfam" id="PF07654">
    <property type="entry name" value="C1-set"/>
    <property type="match status" value="2"/>
</dbReference>
<dbReference type="PROSITE" id="PS00290">
    <property type="entry name" value="IG_MHC"/>
    <property type="match status" value="1"/>
</dbReference>
<sequence length="297" mass="33779">MCVIEDFYPMDYYFTIRWKVNDTISQTEPVLEYKLNDEGLYTAQNLYKVSSETWNANTNYTCEVTHQGKTIIEKKNFKSSNAPFTLTLKPPIERDLFVNDKVILEAVVSGDVKTAVNEASVSCIVKNESVISVTGTINFSQDISQFIRIHNITVDIKKWFDGEMVTCTIHDTINNRDIKQEIRFDKGDGLKPSVVIYTPDSIDTDKVSLVCEVTSPKLGNVYIMWKVGEEPYIKGSTSTPIHQRDSTSVLSILTISKQEYEKYNTITCSVIHANMNNRRNPLQVSTSQRKQPELSCD</sequence>
<evidence type="ECO:0000259" key="2">
    <source>
        <dbReference type="PROSITE" id="PS50835"/>
    </source>
</evidence>
<dbReference type="CDD" id="cd00098">
    <property type="entry name" value="IgC1"/>
    <property type="match status" value="1"/>
</dbReference>
<dbReference type="SMART" id="SM00407">
    <property type="entry name" value="IGc1"/>
    <property type="match status" value="2"/>
</dbReference>
<keyword evidence="1" id="KW-0393">Immunoglobulin domain</keyword>